<dbReference type="InterPro" id="IPR019734">
    <property type="entry name" value="TPR_rpt"/>
</dbReference>
<keyword evidence="3" id="KW-0697">Rotamase</keyword>
<dbReference type="PROSITE" id="PS50059">
    <property type="entry name" value="FKBP_PPIASE"/>
    <property type="match status" value="1"/>
</dbReference>
<evidence type="ECO:0000313" key="6">
    <source>
        <dbReference type="Proteomes" id="UP000314986"/>
    </source>
</evidence>
<dbReference type="InterPro" id="IPR001179">
    <property type="entry name" value="PPIase_FKBP_dom"/>
</dbReference>
<dbReference type="Proteomes" id="UP000314986">
    <property type="component" value="Unassembled WGS sequence"/>
</dbReference>
<dbReference type="Pfam" id="PF00254">
    <property type="entry name" value="FKBP_C"/>
    <property type="match status" value="1"/>
</dbReference>
<reference evidence="6" key="1">
    <citation type="journal article" date="2006" name="Science">
        <title>Ancient noncoding elements conserved in the human genome.</title>
        <authorList>
            <person name="Venkatesh B."/>
            <person name="Kirkness E.F."/>
            <person name="Loh Y.H."/>
            <person name="Halpern A.L."/>
            <person name="Lee A.P."/>
            <person name="Johnson J."/>
            <person name="Dandona N."/>
            <person name="Viswanathan L.D."/>
            <person name="Tay A."/>
            <person name="Venter J.C."/>
            <person name="Strausberg R.L."/>
            <person name="Brenner S."/>
        </authorList>
    </citation>
    <scope>NUCLEOTIDE SEQUENCE [LARGE SCALE GENOMIC DNA]</scope>
</reference>
<dbReference type="GO" id="GO:0005829">
    <property type="term" value="C:cytosol"/>
    <property type="evidence" value="ECO:0007669"/>
    <property type="project" value="TreeGrafter"/>
</dbReference>
<dbReference type="AlphaFoldDB" id="A0A4W3IZG6"/>
<dbReference type="SUPFAM" id="SSF54534">
    <property type="entry name" value="FKBP-like"/>
    <property type="match status" value="1"/>
</dbReference>
<keyword evidence="2" id="KW-0802">TPR repeat</keyword>
<dbReference type="GO" id="GO:0003755">
    <property type="term" value="F:peptidyl-prolyl cis-trans isomerase activity"/>
    <property type="evidence" value="ECO:0007669"/>
    <property type="project" value="UniProtKB-KW"/>
</dbReference>
<dbReference type="Gene3D" id="1.25.40.10">
    <property type="entry name" value="Tetratricopeptide repeat domain"/>
    <property type="match status" value="1"/>
</dbReference>
<dbReference type="GeneTree" id="ENSGT00940000156705"/>
<dbReference type="PANTHER" id="PTHR46512">
    <property type="entry name" value="PEPTIDYLPROLYL ISOMERASE"/>
    <property type="match status" value="1"/>
</dbReference>
<dbReference type="GO" id="GO:0044183">
    <property type="term" value="F:protein folding chaperone"/>
    <property type="evidence" value="ECO:0007669"/>
    <property type="project" value="TreeGrafter"/>
</dbReference>
<dbReference type="EC" id="5.2.1.8" evidence="3"/>
<protein>
    <recommendedName>
        <fullName evidence="3">peptidylprolyl isomerase</fullName>
        <ecNumber evidence="3">5.2.1.8</ecNumber>
    </recommendedName>
</protein>
<dbReference type="InterPro" id="IPR011990">
    <property type="entry name" value="TPR-like_helical_dom_sf"/>
</dbReference>
<dbReference type="InterPro" id="IPR050754">
    <property type="entry name" value="FKBP4/5/8-like"/>
</dbReference>
<reference evidence="5" key="4">
    <citation type="submission" date="2025-08" db="UniProtKB">
        <authorList>
            <consortium name="Ensembl"/>
        </authorList>
    </citation>
    <scope>IDENTIFICATION</scope>
</reference>
<dbReference type="STRING" id="7868.ENSCMIP00000032756"/>
<dbReference type="PANTHER" id="PTHR46512:SF1">
    <property type="entry name" value="PEPTIDYLPROLYL ISOMERASE"/>
    <property type="match status" value="1"/>
</dbReference>
<keyword evidence="3" id="KW-0413">Isomerase</keyword>
<accession>A0A4W3IZG6</accession>
<dbReference type="SUPFAM" id="SSF48452">
    <property type="entry name" value="TPR-like"/>
    <property type="match status" value="1"/>
</dbReference>
<comment type="catalytic activity">
    <reaction evidence="3">
        <text>[protein]-peptidylproline (omega=180) = [protein]-peptidylproline (omega=0)</text>
        <dbReference type="Rhea" id="RHEA:16237"/>
        <dbReference type="Rhea" id="RHEA-COMP:10747"/>
        <dbReference type="Rhea" id="RHEA-COMP:10748"/>
        <dbReference type="ChEBI" id="CHEBI:83833"/>
        <dbReference type="ChEBI" id="CHEBI:83834"/>
        <dbReference type="EC" id="5.2.1.8"/>
    </reaction>
</comment>
<feature type="domain" description="PPIase FKBP-type" evidence="4">
    <location>
        <begin position="22"/>
        <end position="107"/>
    </location>
</feature>
<reference evidence="6" key="2">
    <citation type="journal article" date="2007" name="PLoS Biol.">
        <title>Survey sequencing and comparative analysis of the elephant shark (Callorhinchus milii) genome.</title>
        <authorList>
            <person name="Venkatesh B."/>
            <person name="Kirkness E.F."/>
            <person name="Loh Y.H."/>
            <person name="Halpern A.L."/>
            <person name="Lee A.P."/>
            <person name="Johnson J."/>
            <person name="Dandona N."/>
            <person name="Viswanathan L.D."/>
            <person name="Tay A."/>
            <person name="Venter J.C."/>
            <person name="Strausberg R.L."/>
            <person name="Brenner S."/>
        </authorList>
    </citation>
    <scope>NUCLEOTIDE SEQUENCE [LARGE SCALE GENOMIC DNA]</scope>
</reference>
<evidence type="ECO:0000256" key="1">
    <source>
        <dbReference type="ARBA" id="ARBA00022737"/>
    </source>
</evidence>
<keyword evidence="6" id="KW-1185">Reference proteome</keyword>
<evidence type="ECO:0000256" key="3">
    <source>
        <dbReference type="PROSITE-ProRule" id="PRU00277"/>
    </source>
</evidence>
<dbReference type="InterPro" id="IPR046357">
    <property type="entry name" value="PPIase_dom_sf"/>
</dbReference>
<dbReference type="Ensembl" id="ENSCMIT00000033260.1">
    <property type="protein sequence ID" value="ENSCMIP00000032756.1"/>
    <property type="gene ID" value="ENSCMIG00000014013.1"/>
</dbReference>
<dbReference type="GO" id="GO:0043066">
    <property type="term" value="P:negative regulation of apoptotic process"/>
    <property type="evidence" value="ECO:0007669"/>
    <property type="project" value="TreeGrafter"/>
</dbReference>
<dbReference type="GO" id="GO:0012505">
    <property type="term" value="C:endomembrane system"/>
    <property type="evidence" value="ECO:0007669"/>
    <property type="project" value="TreeGrafter"/>
</dbReference>
<proteinExistence type="predicted"/>
<evidence type="ECO:0000313" key="5">
    <source>
        <dbReference type="Ensembl" id="ENSCMIP00000032756.1"/>
    </source>
</evidence>
<reference evidence="5" key="5">
    <citation type="submission" date="2025-09" db="UniProtKB">
        <authorList>
            <consortium name="Ensembl"/>
        </authorList>
    </citation>
    <scope>IDENTIFICATION</scope>
</reference>
<dbReference type="GO" id="GO:0005740">
    <property type="term" value="C:mitochondrial envelope"/>
    <property type="evidence" value="ECO:0007669"/>
    <property type="project" value="TreeGrafter"/>
</dbReference>
<name>A0A4W3IZG6_CALMI</name>
<dbReference type="InParanoid" id="A0A4W3IZG6"/>
<dbReference type="GO" id="GO:0016020">
    <property type="term" value="C:membrane"/>
    <property type="evidence" value="ECO:0007669"/>
    <property type="project" value="TreeGrafter"/>
</dbReference>
<dbReference type="SMART" id="SM00028">
    <property type="entry name" value="TPR"/>
    <property type="match status" value="2"/>
</dbReference>
<organism evidence="5 6">
    <name type="scientific">Callorhinchus milii</name>
    <name type="common">Ghost shark</name>
    <dbReference type="NCBI Taxonomy" id="7868"/>
    <lineage>
        <taxon>Eukaryota</taxon>
        <taxon>Metazoa</taxon>
        <taxon>Chordata</taxon>
        <taxon>Craniata</taxon>
        <taxon>Vertebrata</taxon>
        <taxon>Chondrichthyes</taxon>
        <taxon>Holocephali</taxon>
        <taxon>Chimaeriformes</taxon>
        <taxon>Callorhinchidae</taxon>
        <taxon>Callorhinchus</taxon>
    </lineage>
</organism>
<sequence>NENLRKRTVSCGNVELEKPGNGQNVNVWVKIMHENGDVLVGRQRLSFTINKGDVIKALEICVPLMHVQETALILTDSKFCSGRAASEASEMKPGSRLLLEVQLLSVSGTLLEVKSLAEQLELISSEREKGNRYFQSKNYDLAFLCYSHALKIIESNSKGIEEIIKLLEEKVKCYSNMAACHLNTGNLEEAFTCCDIVLQHEPQHCKALFRKGKVRNSDDLNVLLVKGSPLFLLHQRTYSQTLYCLLKPIAPNRLNTQPEVRNIW</sequence>
<dbReference type="Gene3D" id="3.10.50.40">
    <property type="match status" value="1"/>
</dbReference>
<keyword evidence="1" id="KW-0677">Repeat</keyword>
<reference evidence="6" key="3">
    <citation type="journal article" date="2014" name="Nature">
        <title>Elephant shark genome provides unique insights into gnathostome evolution.</title>
        <authorList>
            <consortium name="International Elephant Shark Genome Sequencing Consortium"/>
            <person name="Venkatesh B."/>
            <person name="Lee A.P."/>
            <person name="Ravi V."/>
            <person name="Maurya A.K."/>
            <person name="Lian M.M."/>
            <person name="Swann J.B."/>
            <person name="Ohta Y."/>
            <person name="Flajnik M.F."/>
            <person name="Sutoh Y."/>
            <person name="Kasahara M."/>
            <person name="Hoon S."/>
            <person name="Gangu V."/>
            <person name="Roy S.W."/>
            <person name="Irimia M."/>
            <person name="Korzh V."/>
            <person name="Kondrychyn I."/>
            <person name="Lim Z.W."/>
            <person name="Tay B.H."/>
            <person name="Tohari S."/>
            <person name="Kong K.W."/>
            <person name="Ho S."/>
            <person name="Lorente-Galdos B."/>
            <person name="Quilez J."/>
            <person name="Marques-Bonet T."/>
            <person name="Raney B.J."/>
            <person name="Ingham P.W."/>
            <person name="Tay A."/>
            <person name="Hillier L.W."/>
            <person name="Minx P."/>
            <person name="Boehm T."/>
            <person name="Wilson R.K."/>
            <person name="Brenner S."/>
            <person name="Warren W.C."/>
        </authorList>
    </citation>
    <scope>NUCLEOTIDE SEQUENCE [LARGE SCALE GENOMIC DNA]</scope>
</reference>
<evidence type="ECO:0000256" key="2">
    <source>
        <dbReference type="ARBA" id="ARBA00022803"/>
    </source>
</evidence>
<evidence type="ECO:0000259" key="4">
    <source>
        <dbReference type="PROSITE" id="PS50059"/>
    </source>
</evidence>